<dbReference type="InterPro" id="IPR050098">
    <property type="entry name" value="TFPI/VKTCI-like"/>
</dbReference>
<dbReference type="PANTHER" id="PTHR10083:SF374">
    <property type="entry name" value="BPTI_KUNITZ INHIBITOR DOMAIN-CONTAINING PROTEIN"/>
    <property type="match status" value="1"/>
</dbReference>
<feature type="domain" description="BPTI/Kunitz inhibitor" evidence="3">
    <location>
        <begin position="88"/>
        <end position="133"/>
    </location>
</feature>
<dbReference type="InterPro" id="IPR002223">
    <property type="entry name" value="Kunitz_BPTI"/>
</dbReference>
<dbReference type="GeneTree" id="ENSGT00940000164331"/>
<dbReference type="SUPFAM" id="SSF57362">
    <property type="entry name" value="BPTI-like"/>
    <property type="match status" value="3"/>
</dbReference>
<dbReference type="PROSITE" id="PS50279">
    <property type="entry name" value="BPTI_KUNITZ_2"/>
    <property type="match status" value="3"/>
</dbReference>
<reference evidence="4" key="1">
    <citation type="submission" date="2025-08" db="UniProtKB">
        <authorList>
            <consortium name="Ensembl"/>
        </authorList>
    </citation>
    <scope>IDENTIFICATION</scope>
</reference>
<keyword evidence="2" id="KW-1015">Disulfide bond</keyword>
<protein>
    <recommendedName>
        <fullName evidence="3">BPTI/Kunitz inhibitor domain-containing protein</fullName>
    </recommendedName>
</protein>
<dbReference type="AlphaFoldDB" id="A0A8D0BQE5"/>
<evidence type="ECO:0000256" key="2">
    <source>
        <dbReference type="ARBA" id="ARBA00023157"/>
    </source>
</evidence>
<keyword evidence="5" id="KW-1185">Reference proteome</keyword>
<feature type="domain" description="BPTI/Kunitz inhibitor" evidence="3">
    <location>
        <begin position="28"/>
        <end position="78"/>
    </location>
</feature>
<name>A0A8D0BQE5_SALMN</name>
<accession>A0A8D0BQE5</accession>
<evidence type="ECO:0000259" key="3">
    <source>
        <dbReference type="PROSITE" id="PS50279"/>
    </source>
</evidence>
<dbReference type="SMART" id="SM00131">
    <property type="entry name" value="KU"/>
    <property type="match status" value="3"/>
</dbReference>
<dbReference type="GO" id="GO:0004867">
    <property type="term" value="F:serine-type endopeptidase inhibitor activity"/>
    <property type="evidence" value="ECO:0007669"/>
    <property type="project" value="InterPro"/>
</dbReference>
<dbReference type="PROSITE" id="PS00280">
    <property type="entry name" value="BPTI_KUNITZ_1"/>
    <property type="match status" value="2"/>
</dbReference>
<sequence>MFLESAPYWLHLDSIKRLFHEQDLPPRCKLRKARGWCRKKVVRFYYDRYNKRCREFQYGGCNGNRNNFDTLEDCNRECGRIDSRPSRCEEPLDSGRCTLPMLAYYFNVSSGLCEEFISGGCGSNNNNFLHLEDLPMPRKCTCQKSPGYCFKAIPRYFYNPKSNKCEQFLYSGCSGNGNRFVKKADCIRECKSYGNSLNKRVLSCTPHSQMLHFCLIIIHTLILYQSLGYSP</sequence>
<dbReference type="PRINTS" id="PR00759">
    <property type="entry name" value="BASICPTASE"/>
</dbReference>
<dbReference type="InterPro" id="IPR020901">
    <property type="entry name" value="Prtase_inh_Kunz-CS"/>
</dbReference>
<dbReference type="InterPro" id="IPR036880">
    <property type="entry name" value="Kunitz_BPTI_sf"/>
</dbReference>
<dbReference type="Gene3D" id="4.10.410.10">
    <property type="entry name" value="Pancreatic trypsin inhibitor Kunitz domain"/>
    <property type="match status" value="3"/>
</dbReference>
<dbReference type="FunFam" id="4.10.410.10:FF:000020">
    <property type="entry name" value="Collagen, type VI, alpha 3"/>
    <property type="match status" value="1"/>
</dbReference>
<evidence type="ECO:0000313" key="5">
    <source>
        <dbReference type="Proteomes" id="UP000694421"/>
    </source>
</evidence>
<dbReference type="CDD" id="cd00109">
    <property type="entry name" value="Kunitz-type"/>
    <property type="match status" value="2"/>
</dbReference>
<dbReference type="PANTHER" id="PTHR10083">
    <property type="entry name" value="KUNITZ-TYPE PROTEASE INHIBITOR-RELATED"/>
    <property type="match status" value="1"/>
</dbReference>
<dbReference type="OMA" id="MMDIGPC"/>
<evidence type="ECO:0000313" key="4">
    <source>
        <dbReference type="Ensembl" id="ENSSMRP00000011493.1"/>
    </source>
</evidence>
<organism evidence="4 5">
    <name type="scientific">Salvator merianae</name>
    <name type="common">Argentine black and white tegu</name>
    <name type="synonym">Tupinambis merianae</name>
    <dbReference type="NCBI Taxonomy" id="96440"/>
    <lineage>
        <taxon>Eukaryota</taxon>
        <taxon>Metazoa</taxon>
        <taxon>Chordata</taxon>
        <taxon>Craniata</taxon>
        <taxon>Vertebrata</taxon>
        <taxon>Euteleostomi</taxon>
        <taxon>Lepidosauria</taxon>
        <taxon>Squamata</taxon>
        <taxon>Bifurcata</taxon>
        <taxon>Unidentata</taxon>
        <taxon>Episquamata</taxon>
        <taxon>Laterata</taxon>
        <taxon>Teiioidea</taxon>
        <taxon>Teiidae</taxon>
        <taxon>Salvator</taxon>
    </lineage>
</organism>
<dbReference type="GO" id="GO:0005615">
    <property type="term" value="C:extracellular space"/>
    <property type="evidence" value="ECO:0007669"/>
    <property type="project" value="TreeGrafter"/>
</dbReference>
<comment type="similarity">
    <text evidence="1">Belongs to the venom Kunitz-type family.</text>
</comment>
<dbReference type="Pfam" id="PF00014">
    <property type="entry name" value="Kunitz_BPTI"/>
    <property type="match status" value="3"/>
</dbReference>
<reference evidence="4" key="2">
    <citation type="submission" date="2025-09" db="UniProtKB">
        <authorList>
            <consortium name="Ensembl"/>
        </authorList>
    </citation>
    <scope>IDENTIFICATION</scope>
</reference>
<feature type="domain" description="BPTI/Kunitz inhibitor" evidence="3">
    <location>
        <begin position="140"/>
        <end position="190"/>
    </location>
</feature>
<dbReference type="Ensembl" id="ENSSMRT00000013397.1">
    <property type="protein sequence ID" value="ENSSMRP00000011493.1"/>
    <property type="gene ID" value="ENSSMRG00000009043.1"/>
</dbReference>
<evidence type="ECO:0000256" key="1">
    <source>
        <dbReference type="ARBA" id="ARBA00008415"/>
    </source>
</evidence>
<proteinExistence type="inferred from homology"/>
<dbReference type="Proteomes" id="UP000694421">
    <property type="component" value="Unplaced"/>
</dbReference>